<gene>
    <name evidence="2" type="ORF">PG996_008666</name>
</gene>
<name>A0ABR1UYK3_9PEZI</name>
<sequence length="188" mass="21469">MRRIFRSLAAYNDDDATDPRANGTGKAETSIPVLRFMYRVRLPENEEWTKAEDEEDEEDEEPERQEFAIMENEPEVTIEIQDVMSECPPEEDRLTANPFRESYSLALPGLPRPEHDLTELRVPMTKFSALLTLAKQLNATGQHYGQGEGEIDDPEAVVEMLSGKTSLGWEEFQTTLRGYEVRGLDKSQ</sequence>
<proteinExistence type="predicted"/>
<dbReference type="EMBL" id="JAQQWM010000005">
    <property type="protein sequence ID" value="KAK8064014.1"/>
    <property type="molecule type" value="Genomic_DNA"/>
</dbReference>
<feature type="region of interest" description="Disordered" evidence="1">
    <location>
        <begin position="8"/>
        <end position="28"/>
    </location>
</feature>
<organism evidence="2 3">
    <name type="scientific">Apiospora saccharicola</name>
    <dbReference type="NCBI Taxonomy" id="335842"/>
    <lineage>
        <taxon>Eukaryota</taxon>
        <taxon>Fungi</taxon>
        <taxon>Dikarya</taxon>
        <taxon>Ascomycota</taxon>
        <taxon>Pezizomycotina</taxon>
        <taxon>Sordariomycetes</taxon>
        <taxon>Xylariomycetidae</taxon>
        <taxon>Amphisphaeriales</taxon>
        <taxon>Apiosporaceae</taxon>
        <taxon>Apiospora</taxon>
    </lineage>
</organism>
<comment type="caution">
    <text evidence="2">The sequence shown here is derived from an EMBL/GenBank/DDBJ whole genome shotgun (WGS) entry which is preliminary data.</text>
</comment>
<evidence type="ECO:0000313" key="2">
    <source>
        <dbReference type="EMBL" id="KAK8064014.1"/>
    </source>
</evidence>
<evidence type="ECO:0000256" key="1">
    <source>
        <dbReference type="SAM" id="MobiDB-lite"/>
    </source>
</evidence>
<feature type="compositionally biased region" description="Acidic residues" evidence="1">
    <location>
        <begin position="52"/>
        <end position="63"/>
    </location>
</feature>
<reference evidence="2 3" key="1">
    <citation type="submission" date="2023-01" db="EMBL/GenBank/DDBJ databases">
        <title>Analysis of 21 Apiospora genomes using comparative genomics revels a genus with tremendous synthesis potential of carbohydrate active enzymes and secondary metabolites.</title>
        <authorList>
            <person name="Sorensen T."/>
        </authorList>
    </citation>
    <scope>NUCLEOTIDE SEQUENCE [LARGE SCALE GENOMIC DNA]</scope>
    <source>
        <strain evidence="2 3">CBS 83171</strain>
    </source>
</reference>
<protein>
    <submittedName>
        <fullName evidence="2">Uncharacterized protein</fullName>
    </submittedName>
</protein>
<accession>A0ABR1UYK3</accession>
<feature type="region of interest" description="Disordered" evidence="1">
    <location>
        <begin position="45"/>
        <end position="66"/>
    </location>
</feature>
<dbReference type="Proteomes" id="UP001446871">
    <property type="component" value="Unassembled WGS sequence"/>
</dbReference>
<evidence type="ECO:0000313" key="3">
    <source>
        <dbReference type="Proteomes" id="UP001446871"/>
    </source>
</evidence>
<keyword evidence="3" id="KW-1185">Reference proteome</keyword>